<dbReference type="PROSITE" id="PS51257">
    <property type="entry name" value="PROKAR_LIPOPROTEIN"/>
    <property type="match status" value="1"/>
</dbReference>
<dbReference type="PANTHER" id="PTHR21666:SF289">
    <property type="entry name" value="L-ALA--D-GLU ENDOPEPTIDASE"/>
    <property type="match status" value="1"/>
</dbReference>
<gene>
    <name evidence="4" type="ORF">AK829_02050</name>
</gene>
<sequence length="177" mass="18906">MSTRATLTAWAVALACICSQPYATAWVDPTTGKDYATRVTRPADIPKRNWLPGHRGVDLYLQPGAPVLAAEAGTVAFVGSVAGTPIVSVDHAPSARFPEGIRTTYQPVRASVAVGDEVAEGQVIGVLARATSRFAGEHDGLHWGAKTGPDTYIDPLTLLEPPKIRLKPVERTARVRR</sequence>
<dbReference type="CDD" id="cd12797">
    <property type="entry name" value="M23_peptidase"/>
    <property type="match status" value="1"/>
</dbReference>
<dbReference type="Pfam" id="PF01551">
    <property type="entry name" value="Peptidase_M23"/>
    <property type="match status" value="1"/>
</dbReference>
<dbReference type="Gene3D" id="2.70.70.10">
    <property type="entry name" value="Glucose Permease (Domain IIA)"/>
    <property type="match status" value="1"/>
</dbReference>
<accession>A0A0K1RED2</accession>
<dbReference type="STRING" id="156976.AK829_02050"/>
<dbReference type="Proteomes" id="UP000060016">
    <property type="component" value="Chromosome"/>
</dbReference>
<evidence type="ECO:0000256" key="2">
    <source>
        <dbReference type="SAM" id="SignalP"/>
    </source>
</evidence>
<dbReference type="KEGG" id="crie:AK829_02050"/>
<evidence type="ECO:0000259" key="3">
    <source>
        <dbReference type="Pfam" id="PF01551"/>
    </source>
</evidence>
<evidence type="ECO:0000256" key="1">
    <source>
        <dbReference type="ARBA" id="ARBA00022729"/>
    </source>
</evidence>
<evidence type="ECO:0000313" key="5">
    <source>
        <dbReference type="Proteomes" id="UP000060016"/>
    </source>
</evidence>
<feature type="domain" description="M23ase beta-sheet core" evidence="3">
    <location>
        <begin position="53"/>
        <end position="147"/>
    </location>
</feature>
<dbReference type="SUPFAM" id="SSF51261">
    <property type="entry name" value="Duplicated hybrid motif"/>
    <property type="match status" value="1"/>
</dbReference>
<feature type="chain" id="PRO_5005468251" evidence="2">
    <location>
        <begin position="26"/>
        <end position="177"/>
    </location>
</feature>
<dbReference type="PATRIC" id="fig|156976.3.peg.403"/>
<dbReference type="GO" id="GO:0004222">
    <property type="term" value="F:metalloendopeptidase activity"/>
    <property type="evidence" value="ECO:0007669"/>
    <property type="project" value="TreeGrafter"/>
</dbReference>
<protein>
    <submittedName>
        <fullName evidence="4">Peptidase M23</fullName>
    </submittedName>
</protein>
<dbReference type="PANTHER" id="PTHR21666">
    <property type="entry name" value="PEPTIDASE-RELATED"/>
    <property type="match status" value="1"/>
</dbReference>
<feature type="signal peptide" evidence="2">
    <location>
        <begin position="1"/>
        <end position="25"/>
    </location>
</feature>
<reference evidence="4 5" key="1">
    <citation type="submission" date="2015-08" db="EMBL/GenBank/DDBJ databases">
        <authorList>
            <person name="Babu N.S."/>
            <person name="Beckwith C.J."/>
            <person name="Beseler K.G."/>
            <person name="Brison A."/>
            <person name="Carone J.V."/>
            <person name="Caskin T.P."/>
            <person name="Diamond M."/>
            <person name="Durham M.E."/>
            <person name="Foxe J.M."/>
            <person name="Go M."/>
            <person name="Henderson B.A."/>
            <person name="Jones I.B."/>
            <person name="McGettigan J.A."/>
            <person name="Micheletti S.J."/>
            <person name="Nasrallah M.E."/>
            <person name="Ortiz D."/>
            <person name="Piller C.R."/>
            <person name="Privatt S.R."/>
            <person name="Schneider S.L."/>
            <person name="Sharp S."/>
            <person name="Smith T.C."/>
            <person name="Stanton J.D."/>
            <person name="Ullery H.E."/>
            <person name="Wilson R.J."/>
            <person name="Serrano M.G."/>
            <person name="Buck G."/>
            <person name="Lee V."/>
            <person name="Wang Y."/>
            <person name="Carvalho R."/>
            <person name="Voegtly L."/>
            <person name="Shi R."/>
            <person name="Duckworth R."/>
            <person name="Johnson A."/>
            <person name="Loviza R."/>
            <person name="Walstead R."/>
            <person name="Shah Z."/>
            <person name="Kiflezghi M."/>
            <person name="Wade K."/>
            <person name="Ball S.L."/>
            <person name="Bradley K.W."/>
            <person name="Asai D.J."/>
            <person name="Bowman C.A."/>
            <person name="Russell D.A."/>
            <person name="Pope W.H."/>
            <person name="Jacobs-Sera D."/>
            <person name="Hendrix R.W."/>
            <person name="Hatfull G.F."/>
        </authorList>
    </citation>
    <scope>NUCLEOTIDE SEQUENCE [LARGE SCALE GENOMIC DNA]</scope>
    <source>
        <strain evidence="4 5">PUDD_83A45</strain>
    </source>
</reference>
<dbReference type="InterPro" id="IPR011055">
    <property type="entry name" value="Dup_hybrid_motif"/>
</dbReference>
<keyword evidence="1 2" id="KW-0732">Signal</keyword>
<name>A0A0K1RED2_9CORY</name>
<evidence type="ECO:0000313" key="4">
    <source>
        <dbReference type="EMBL" id="AKV59790.1"/>
    </source>
</evidence>
<dbReference type="InterPro" id="IPR050570">
    <property type="entry name" value="Cell_wall_metabolism_enzyme"/>
</dbReference>
<keyword evidence="5" id="KW-1185">Reference proteome</keyword>
<organism evidence="4 5">
    <name type="scientific">Corynebacterium riegelii</name>
    <dbReference type="NCBI Taxonomy" id="156976"/>
    <lineage>
        <taxon>Bacteria</taxon>
        <taxon>Bacillati</taxon>
        <taxon>Actinomycetota</taxon>
        <taxon>Actinomycetes</taxon>
        <taxon>Mycobacteriales</taxon>
        <taxon>Corynebacteriaceae</taxon>
        <taxon>Corynebacterium</taxon>
    </lineage>
</organism>
<dbReference type="EMBL" id="CP012342">
    <property type="protein sequence ID" value="AKV59790.1"/>
    <property type="molecule type" value="Genomic_DNA"/>
</dbReference>
<proteinExistence type="predicted"/>
<dbReference type="InterPro" id="IPR016047">
    <property type="entry name" value="M23ase_b-sheet_dom"/>
</dbReference>
<dbReference type="AlphaFoldDB" id="A0A0K1RED2"/>